<dbReference type="EMBL" id="JXRR01000014">
    <property type="protein sequence ID" value="KIL47410.1"/>
    <property type="molecule type" value="Genomic_DNA"/>
</dbReference>
<dbReference type="Pfam" id="PF26135">
    <property type="entry name" value="YuzI"/>
    <property type="match status" value="1"/>
</dbReference>
<gene>
    <name evidence="1" type="ORF">KR50_15770</name>
</gene>
<evidence type="ECO:0000313" key="1">
    <source>
        <dbReference type="EMBL" id="KIL47410.1"/>
    </source>
</evidence>
<comment type="caution">
    <text evidence="1">The sequence shown here is derived from an EMBL/GenBank/DDBJ whole genome shotgun (WGS) entry which is preliminary data.</text>
</comment>
<keyword evidence="2" id="KW-1185">Reference proteome</keyword>
<dbReference type="Proteomes" id="UP000031972">
    <property type="component" value="Unassembled WGS sequence"/>
</dbReference>
<proteinExistence type="predicted"/>
<dbReference type="OrthoDB" id="2972455at2"/>
<dbReference type="InterPro" id="IPR058887">
    <property type="entry name" value="YuzI-like"/>
</dbReference>
<dbReference type="AlphaFoldDB" id="A0A0C2RAR9"/>
<reference evidence="1 2" key="1">
    <citation type="submission" date="2015-01" db="EMBL/GenBank/DDBJ databases">
        <title>Jeotgalibacillus campisalis genome sequencing.</title>
        <authorList>
            <person name="Goh K.M."/>
            <person name="Chan K.-G."/>
            <person name="Yaakop A.S."/>
            <person name="Ee R."/>
            <person name="Gan H.M."/>
            <person name="Chan C.S."/>
        </authorList>
    </citation>
    <scope>NUCLEOTIDE SEQUENCE [LARGE SCALE GENOMIC DNA]</scope>
    <source>
        <strain evidence="1 2">SF-57</strain>
    </source>
</reference>
<sequence>MLCLGTIHGAVFLNLIPSGFTVGEYILFMLKHTETYGIPLGALLIQLSATKRKKPAV</sequence>
<name>A0A0C2RAR9_9BACL</name>
<dbReference type="RefSeq" id="WP_156969487.1">
    <property type="nucleotide sequence ID" value="NZ_JXRR01000014.1"/>
</dbReference>
<protein>
    <submittedName>
        <fullName evidence="1">Uncharacterized protein</fullName>
    </submittedName>
</protein>
<evidence type="ECO:0000313" key="2">
    <source>
        <dbReference type="Proteomes" id="UP000031972"/>
    </source>
</evidence>
<dbReference type="PATRIC" id="fig|220754.4.peg.1599"/>
<organism evidence="1 2">
    <name type="scientific">Jeotgalibacillus campisalis</name>
    <dbReference type="NCBI Taxonomy" id="220754"/>
    <lineage>
        <taxon>Bacteria</taxon>
        <taxon>Bacillati</taxon>
        <taxon>Bacillota</taxon>
        <taxon>Bacilli</taxon>
        <taxon>Bacillales</taxon>
        <taxon>Caryophanaceae</taxon>
        <taxon>Jeotgalibacillus</taxon>
    </lineage>
</organism>
<accession>A0A0C2RAR9</accession>